<dbReference type="EMBL" id="AZMM01007081">
    <property type="protein sequence ID" value="ETJ38909.1"/>
    <property type="molecule type" value="Genomic_DNA"/>
</dbReference>
<gene>
    <name evidence="1" type="ORF">Q604_UNBC07081G0001</name>
</gene>
<reference evidence="1" key="1">
    <citation type="submission" date="2013-12" db="EMBL/GenBank/DDBJ databases">
        <title>A Varibaculum cambriense genome reconstructed from a premature infant gut community with otherwise low bacterial novelty that shifts toward anaerobic metabolism during the third week of life.</title>
        <authorList>
            <person name="Brown C.T."/>
            <person name="Sharon I."/>
            <person name="Thomas B.C."/>
            <person name="Castelle C.J."/>
            <person name="Morowitz M.J."/>
            <person name="Banfield J.F."/>
        </authorList>
    </citation>
    <scope>NUCLEOTIDE SEQUENCE</scope>
</reference>
<accession>W1YCN4</accession>
<sequence>MSGGTSRRGRGVAVAAMTGAIILGTVG</sequence>
<name>W1YCN4_9ZZZZ</name>
<comment type="caution">
    <text evidence="1">The sequence shown here is derived from an EMBL/GenBank/DDBJ whole genome shotgun (WGS) entry which is preliminary data.</text>
</comment>
<organism evidence="1">
    <name type="scientific">human gut metagenome</name>
    <dbReference type="NCBI Taxonomy" id="408170"/>
    <lineage>
        <taxon>unclassified sequences</taxon>
        <taxon>metagenomes</taxon>
        <taxon>organismal metagenomes</taxon>
    </lineage>
</organism>
<feature type="non-terminal residue" evidence="1">
    <location>
        <position position="27"/>
    </location>
</feature>
<dbReference type="AlphaFoldDB" id="W1YCN4"/>
<protein>
    <submittedName>
        <fullName evidence="1">Uncharacterized protein</fullName>
    </submittedName>
</protein>
<evidence type="ECO:0000313" key="1">
    <source>
        <dbReference type="EMBL" id="ETJ38909.1"/>
    </source>
</evidence>
<proteinExistence type="predicted"/>